<dbReference type="InterPro" id="IPR050744">
    <property type="entry name" value="AI-2_Isomerase_LsrG"/>
</dbReference>
<sequence length="101" mass="11031">MTDTLVLVADFQAKPGQEDALSAALAEMIAPSEAEAGCLGYRPLIDPARPGAMICFEEWTDEAALEFHFQTPHFKKIARILDEILATPFTLRRLTQAPASA</sequence>
<dbReference type="RefSeq" id="WP_100343822.1">
    <property type="nucleotide sequence ID" value="NZ_PGFB01000002.1"/>
</dbReference>
<reference evidence="2 3" key="1">
    <citation type="submission" date="2017-11" db="EMBL/GenBank/DDBJ databases">
        <title>Genomic Encyclopedia of Archaeal and Bacterial Type Strains, Phase II (KMG-II): From Individual Species to Whole Genera.</title>
        <authorList>
            <person name="Goeker M."/>
        </authorList>
    </citation>
    <scope>NUCLEOTIDE SEQUENCE [LARGE SCALE GENOMIC DNA]</scope>
    <source>
        <strain evidence="2 3">DSM 25625</strain>
    </source>
</reference>
<proteinExistence type="predicted"/>
<keyword evidence="2" id="KW-0503">Monooxygenase</keyword>
<evidence type="ECO:0000313" key="3">
    <source>
        <dbReference type="Proteomes" id="UP000230161"/>
    </source>
</evidence>
<evidence type="ECO:0000259" key="1">
    <source>
        <dbReference type="PROSITE" id="PS51725"/>
    </source>
</evidence>
<dbReference type="PROSITE" id="PS51725">
    <property type="entry name" value="ABM"/>
    <property type="match status" value="1"/>
</dbReference>
<dbReference type="PANTHER" id="PTHR33336">
    <property type="entry name" value="QUINOL MONOOXYGENASE YGIN-RELATED"/>
    <property type="match status" value="1"/>
</dbReference>
<dbReference type="GO" id="GO:0004497">
    <property type="term" value="F:monooxygenase activity"/>
    <property type="evidence" value="ECO:0007669"/>
    <property type="project" value="UniProtKB-KW"/>
</dbReference>
<organism evidence="2 3">
    <name type="scientific">Compostimonas suwonensis</name>
    <dbReference type="NCBI Taxonomy" id="1048394"/>
    <lineage>
        <taxon>Bacteria</taxon>
        <taxon>Bacillati</taxon>
        <taxon>Actinomycetota</taxon>
        <taxon>Actinomycetes</taxon>
        <taxon>Micrococcales</taxon>
        <taxon>Microbacteriaceae</taxon>
        <taxon>Compostimonas</taxon>
    </lineage>
</organism>
<dbReference type="Pfam" id="PF03992">
    <property type="entry name" value="ABM"/>
    <property type="match status" value="1"/>
</dbReference>
<protein>
    <submittedName>
        <fullName evidence="2">Quinol monooxygenase YgiN</fullName>
    </submittedName>
</protein>
<evidence type="ECO:0000313" key="2">
    <source>
        <dbReference type="EMBL" id="PJJ63297.1"/>
    </source>
</evidence>
<dbReference type="OrthoDB" id="3695636at2"/>
<dbReference type="EMBL" id="PGFB01000002">
    <property type="protein sequence ID" value="PJJ63297.1"/>
    <property type="molecule type" value="Genomic_DNA"/>
</dbReference>
<dbReference type="InterPro" id="IPR007138">
    <property type="entry name" value="ABM_dom"/>
</dbReference>
<gene>
    <name evidence="2" type="ORF">CLV54_0959</name>
</gene>
<keyword evidence="2" id="KW-0560">Oxidoreductase</keyword>
<dbReference type="AlphaFoldDB" id="A0A2M9BYY9"/>
<accession>A0A2M9BYY9</accession>
<dbReference type="SUPFAM" id="SSF54909">
    <property type="entry name" value="Dimeric alpha+beta barrel"/>
    <property type="match status" value="1"/>
</dbReference>
<dbReference type="InterPro" id="IPR011008">
    <property type="entry name" value="Dimeric_a/b-barrel"/>
</dbReference>
<dbReference type="Gene3D" id="3.30.70.100">
    <property type="match status" value="1"/>
</dbReference>
<comment type="caution">
    <text evidence="2">The sequence shown here is derived from an EMBL/GenBank/DDBJ whole genome shotgun (WGS) entry which is preliminary data.</text>
</comment>
<dbReference type="PANTHER" id="PTHR33336:SF15">
    <property type="entry name" value="ABM DOMAIN-CONTAINING PROTEIN"/>
    <property type="match status" value="1"/>
</dbReference>
<feature type="domain" description="ABM" evidence="1">
    <location>
        <begin position="5"/>
        <end position="94"/>
    </location>
</feature>
<name>A0A2M9BYY9_9MICO</name>
<keyword evidence="3" id="KW-1185">Reference proteome</keyword>
<dbReference type="Proteomes" id="UP000230161">
    <property type="component" value="Unassembled WGS sequence"/>
</dbReference>